<accession>K1Q7P8</accession>
<reference evidence="1" key="1">
    <citation type="journal article" date="2012" name="Nature">
        <title>The oyster genome reveals stress adaptation and complexity of shell formation.</title>
        <authorList>
            <person name="Zhang G."/>
            <person name="Fang X."/>
            <person name="Guo X."/>
            <person name="Li L."/>
            <person name="Luo R."/>
            <person name="Xu F."/>
            <person name="Yang P."/>
            <person name="Zhang L."/>
            <person name="Wang X."/>
            <person name="Qi H."/>
            <person name="Xiong Z."/>
            <person name="Que H."/>
            <person name="Xie Y."/>
            <person name="Holland P.W."/>
            <person name="Paps J."/>
            <person name="Zhu Y."/>
            <person name="Wu F."/>
            <person name="Chen Y."/>
            <person name="Wang J."/>
            <person name="Peng C."/>
            <person name="Meng J."/>
            <person name="Yang L."/>
            <person name="Liu J."/>
            <person name="Wen B."/>
            <person name="Zhang N."/>
            <person name="Huang Z."/>
            <person name="Zhu Q."/>
            <person name="Feng Y."/>
            <person name="Mount A."/>
            <person name="Hedgecock D."/>
            <person name="Xu Z."/>
            <person name="Liu Y."/>
            <person name="Domazet-Loso T."/>
            <person name="Du Y."/>
            <person name="Sun X."/>
            <person name="Zhang S."/>
            <person name="Liu B."/>
            <person name="Cheng P."/>
            <person name="Jiang X."/>
            <person name="Li J."/>
            <person name="Fan D."/>
            <person name="Wang W."/>
            <person name="Fu W."/>
            <person name="Wang T."/>
            <person name="Wang B."/>
            <person name="Zhang J."/>
            <person name="Peng Z."/>
            <person name="Li Y."/>
            <person name="Li N."/>
            <person name="Wang J."/>
            <person name="Chen M."/>
            <person name="He Y."/>
            <person name="Tan F."/>
            <person name="Song X."/>
            <person name="Zheng Q."/>
            <person name="Huang R."/>
            <person name="Yang H."/>
            <person name="Du X."/>
            <person name="Chen L."/>
            <person name="Yang M."/>
            <person name="Gaffney P.M."/>
            <person name="Wang S."/>
            <person name="Luo L."/>
            <person name="She Z."/>
            <person name="Ming Y."/>
            <person name="Huang W."/>
            <person name="Zhang S."/>
            <person name="Huang B."/>
            <person name="Zhang Y."/>
            <person name="Qu T."/>
            <person name="Ni P."/>
            <person name="Miao G."/>
            <person name="Wang J."/>
            <person name="Wang Q."/>
            <person name="Steinberg C.E."/>
            <person name="Wang H."/>
            <person name="Li N."/>
            <person name="Qian L."/>
            <person name="Zhang G."/>
            <person name="Li Y."/>
            <person name="Yang H."/>
            <person name="Liu X."/>
            <person name="Wang J."/>
            <person name="Yin Y."/>
            <person name="Wang J."/>
        </authorList>
    </citation>
    <scope>NUCLEOTIDE SEQUENCE [LARGE SCALE GENOMIC DNA]</scope>
    <source>
        <strain evidence="1">05x7-T-G4-1.051#20</strain>
    </source>
</reference>
<proteinExistence type="predicted"/>
<dbReference type="HOGENOM" id="CLU_1171607_0_0_1"/>
<gene>
    <name evidence="1" type="ORF">CGI_10001239</name>
</gene>
<organism evidence="1">
    <name type="scientific">Magallana gigas</name>
    <name type="common">Pacific oyster</name>
    <name type="synonym">Crassostrea gigas</name>
    <dbReference type="NCBI Taxonomy" id="29159"/>
    <lineage>
        <taxon>Eukaryota</taxon>
        <taxon>Metazoa</taxon>
        <taxon>Spiralia</taxon>
        <taxon>Lophotrochozoa</taxon>
        <taxon>Mollusca</taxon>
        <taxon>Bivalvia</taxon>
        <taxon>Autobranchia</taxon>
        <taxon>Pteriomorphia</taxon>
        <taxon>Ostreida</taxon>
        <taxon>Ostreoidea</taxon>
        <taxon>Ostreidae</taxon>
        <taxon>Magallana</taxon>
    </lineage>
</organism>
<dbReference type="AlphaFoldDB" id="K1Q7P8"/>
<sequence>MHKLSLKKYTFGKMESQDDDHDIPCNQEQVTSIPDSDEDFDYNLDLTNLELTSSIKEANQDNAYADLLSDAVDSFETALTSRHSIACAREGLSYAIMSGKLPPYMRWHLECRPNLGDESINKEFQEIWKTKTNTIRDKILKSSVDFMDDKIGLANNKLREIRGETLSAIGKSTQAAGAAKSKFNEKTRQLKEEFDRKLLDFKVNIRSERKSTINQHSRRSYTAKEKSVKKGQKFRPY</sequence>
<evidence type="ECO:0000313" key="1">
    <source>
        <dbReference type="EMBL" id="EKC29938.1"/>
    </source>
</evidence>
<dbReference type="EMBL" id="JH815675">
    <property type="protein sequence ID" value="EKC29938.1"/>
    <property type="molecule type" value="Genomic_DNA"/>
</dbReference>
<protein>
    <submittedName>
        <fullName evidence="1">Uncharacterized protein</fullName>
    </submittedName>
</protein>
<dbReference type="InParanoid" id="K1Q7P8"/>
<name>K1Q7P8_MAGGI</name>